<evidence type="ECO:0000256" key="4">
    <source>
        <dbReference type="ARBA" id="ARBA00022723"/>
    </source>
</evidence>
<dbReference type="Gene3D" id="3.20.20.140">
    <property type="entry name" value="Metal-dependent hydrolases"/>
    <property type="match status" value="1"/>
</dbReference>
<dbReference type="PANTHER" id="PTHR43668:SF4">
    <property type="entry name" value="ALLANTOINASE"/>
    <property type="match status" value="1"/>
</dbReference>
<dbReference type="NCBIfam" id="TIGR03178">
    <property type="entry name" value="allantoinase"/>
    <property type="match status" value="1"/>
</dbReference>
<feature type="domain" description="Amidohydrolase-related" evidence="7">
    <location>
        <begin position="51"/>
        <end position="426"/>
    </location>
</feature>
<evidence type="ECO:0000256" key="2">
    <source>
        <dbReference type="ARBA" id="ARBA00008829"/>
    </source>
</evidence>
<sequence length="459" mass="48712">MQLYIRNGRVVTETHEFEGGLLVESGRVAGLVEGNPDHAADEVIDAQGLLILPGLVDAHVHFSEPGRGHWEGFRTGSMAAAAGGVTTIAEMPLNASPPTIDEDALALKRIAARQSIVDYALWGGLVADNRAHLDGLQAGGVAGFKAFMCASSTDFPRVNDSVMRGGMEQIAAFGSFLAVHAEDEDITGRLTADLRNAGRTDRLAWGETRPVDAELTAIEAAISMARLTGARLHIVHISSAEGVDLVTAAKRSGLAVTAETCPHYLFFCEDDLVRIGPEAKCAPPLRSSARVEALWDRVLQGEIDVIASDHSPCLMAEKTAGDGDIFRAWGGISGLQSTLPAMLTAGRPRGLKLTDLVRMTTGNPSRLFGFHPRKGALAIGADADIVIVDPDAVFVLQAKDLYYRNQHSAYVGSAMRGKVKKTIRRGITIFNDGAISKNAGVGEFLAGAGSYQSIRAHAV</sequence>
<name>A0A918VUP7_9HYPH</name>
<evidence type="ECO:0000313" key="9">
    <source>
        <dbReference type="Proteomes" id="UP000646579"/>
    </source>
</evidence>
<accession>A0A918VUP7</accession>
<dbReference type="InterPro" id="IPR017593">
    <property type="entry name" value="Allantoinase"/>
</dbReference>
<reference evidence="8" key="1">
    <citation type="journal article" date="2014" name="Int. J. Syst. Evol. Microbiol.">
        <title>Complete genome sequence of Corynebacterium casei LMG S-19264T (=DSM 44701T), isolated from a smear-ripened cheese.</title>
        <authorList>
            <consortium name="US DOE Joint Genome Institute (JGI-PGF)"/>
            <person name="Walter F."/>
            <person name="Albersmeier A."/>
            <person name="Kalinowski J."/>
            <person name="Ruckert C."/>
        </authorList>
    </citation>
    <scope>NUCLEOTIDE SEQUENCE</scope>
    <source>
        <strain evidence="8">KCTC 32437</strain>
    </source>
</reference>
<dbReference type="GO" id="GO:0005737">
    <property type="term" value="C:cytoplasm"/>
    <property type="evidence" value="ECO:0007669"/>
    <property type="project" value="TreeGrafter"/>
</dbReference>
<dbReference type="EMBL" id="BMZE01000002">
    <property type="protein sequence ID" value="GHA24927.1"/>
    <property type="molecule type" value="Genomic_DNA"/>
</dbReference>
<evidence type="ECO:0000256" key="3">
    <source>
        <dbReference type="ARBA" id="ARBA00011881"/>
    </source>
</evidence>
<evidence type="ECO:0000256" key="5">
    <source>
        <dbReference type="ARBA" id="ARBA00022801"/>
    </source>
</evidence>
<evidence type="ECO:0000313" key="8">
    <source>
        <dbReference type="EMBL" id="GHA24927.1"/>
    </source>
</evidence>
<comment type="subunit">
    <text evidence="3">Homotetramer.</text>
</comment>
<evidence type="ECO:0000259" key="7">
    <source>
        <dbReference type="Pfam" id="PF01979"/>
    </source>
</evidence>
<keyword evidence="4" id="KW-0479">Metal-binding</keyword>
<keyword evidence="9" id="KW-1185">Reference proteome</keyword>
<dbReference type="Proteomes" id="UP000646579">
    <property type="component" value="Unassembled WGS sequence"/>
</dbReference>
<comment type="caution">
    <text evidence="8">The sequence shown here is derived from an EMBL/GenBank/DDBJ whole genome shotgun (WGS) entry which is preliminary data.</text>
</comment>
<evidence type="ECO:0000256" key="6">
    <source>
        <dbReference type="ARBA" id="ARBA00022833"/>
    </source>
</evidence>
<comment type="similarity">
    <text evidence="2">Belongs to the metallo-dependent hydrolases superfamily. Hydantoinase/dihydropyrimidinase family.</text>
</comment>
<dbReference type="PANTHER" id="PTHR43668">
    <property type="entry name" value="ALLANTOINASE"/>
    <property type="match status" value="1"/>
</dbReference>
<keyword evidence="5" id="KW-0378">Hydrolase</keyword>
<dbReference type="InterPro" id="IPR032466">
    <property type="entry name" value="Metal_Hydrolase"/>
</dbReference>
<keyword evidence="6" id="KW-0862">Zinc</keyword>
<dbReference type="InterPro" id="IPR006680">
    <property type="entry name" value="Amidohydro-rel"/>
</dbReference>
<reference evidence="8" key="2">
    <citation type="submission" date="2020-09" db="EMBL/GenBank/DDBJ databases">
        <authorList>
            <person name="Sun Q."/>
            <person name="Kim S."/>
        </authorList>
    </citation>
    <scope>NUCLEOTIDE SEQUENCE</scope>
    <source>
        <strain evidence="8">KCTC 32437</strain>
    </source>
</reference>
<dbReference type="GO" id="GO:0050897">
    <property type="term" value="F:cobalt ion binding"/>
    <property type="evidence" value="ECO:0007669"/>
    <property type="project" value="InterPro"/>
</dbReference>
<dbReference type="GO" id="GO:0006145">
    <property type="term" value="P:purine nucleobase catabolic process"/>
    <property type="evidence" value="ECO:0007669"/>
    <property type="project" value="TreeGrafter"/>
</dbReference>
<dbReference type="FunFam" id="3.20.20.140:FF:000174">
    <property type="entry name" value="Dihydropyrimidinase-related protein 2"/>
    <property type="match status" value="1"/>
</dbReference>
<protein>
    <submittedName>
        <fullName evidence="8">Allantoinase</fullName>
    </submittedName>
</protein>
<organism evidence="8 9">
    <name type="scientific">Devosia pacifica</name>
    <dbReference type="NCBI Taxonomy" id="1335967"/>
    <lineage>
        <taxon>Bacteria</taxon>
        <taxon>Pseudomonadati</taxon>
        <taxon>Pseudomonadota</taxon>
        <taxon>Alphaproteobacteria</taxon>
        <taxon>Hyphomicrobiales</taxon>
        <taxon>Devosiaceae</taxon>
        <taxon>Devosia</taxon>
    </lineage>
</organism>
<dbReference type="AlphaFoldDB" id="A0A918VUP7"/>
<evidence type="ECO:0000256" key="1">
    <source>
        <dbReference type="ARBA" id="ARBA00001947"/>
    </source>
</evidence>
<dbReference type="GO" id="GO:0004038">
    <property type="term" value="F:allantoinase activity"/>
    <property type="evidence" value="ECO:0007669"/>
    <property type="project" value="InterPro"/>
</dbReference>
<comment type="cofactor">
    <cofactor evidence="1">
        <name>Zn(2+)</name>
        <dbReference type="ChEBI" id="CHEBI:29105"/>
    </cofactor>
</comment>
<dbReference type="SUPFAM" id="SSF51338">
    <property type="entry name" value="Composite domain of metallo-dependent hydrolases"/>
    <property type="match status" value="1"/>
</dbReference>
<dbReference type="Pfam" id="PF01979">
    <property type="entry name" value="Amidohydro_1"/>
    <property type="match status" value="1"/>
</dbReference>
<dbReference type="SUPFAM" id="SSF51556">
    <property type="entry name" value="Metallo-dependent hydrolases"/>
    <property type="match status" value="1"/>
</dbReference>
<gene>
    <name evidence="8" type="primary">allB</name>
    <name evidence="8" type="ORF">GCM10007989_20730</name>
</gene>
<dbReference type="InterPro" id="IPR011059">
    <property type="entry name" value="Metal-dep_hydrolase_composite"/>
</dbReference>
<dbReference type="GO" id="GO:0008270">
    <property type="term" value="F:zinc ion binding"/>
    <property type="evidence" value="ECO:0007669"/>
    <property type="project" value="InterPro"/>
</dbReference>
<dbReference type="InterPro" id="IPR050138">
    <property type="entry name" value="DHOase/Allantoinase_Hydrolase"/>
</dbReference>
<proteinExistence type="inferred from homology"/>
<dbReference type="Gene3D" id="2.30.40.10">
    <property type="entry name" value="Urease, subunit C, domain 1"/>
    <property type="match status" value="1"/>
</dbReference>
<dbReference type="RefSeq" id="WP_189425607.1">
    <property type="nucleotide sequence ID" value="NZ_BMZE01000002.1"/>
</dbReference>
<dbReference type="GO" id="GO:0000256">
    <property type="term" value="P:allantoin catabolic process"/>
    <property type="evidence" value="ECO:0007669"/>
    <property type="project" value="InterPro"/>
</dbReference>